<protein>
    <submittedName>
        <fullName evidence="2">Uncharacterized protein</fullName>
    </submittedName>
</protein>
<evidence type="ECO:0000313" key="2">
    <source>
        <dbReference type="EMBL" id="GAI97394.1"/>
    </source>
</evidence>
<reference evidence="2" key="1">
    <citation type="journal article" date="2014" name="Front. Microbiol.">
        <title>High frequency of phylogenetically diverse reductive dehalogenase-homologous genes in deep subseafloor sedimentary metagenomes.</title>
        <authorList>
            <person name="Kawai M."/>
            <person name="Futagami T."/>
            <person name="Toyoda A."/>
            <person name="Takaki Y."/>
            <person name="Nishi S."/>
            <person name="Hori S."/>
            <person name="Arai W."/>
            <person name="Tsubouchi T."/>
            <person name="Morono Y."/>
            <person name="Uchiyama I."/>
            <person name="Ito T."/>
            <person name="Fujiyama A."/>
            <person name="Inagaki F."/>
            <person name="Takami H."/>
        </authorList>
    </citation>
    <scope>NUCLEOTIDE SEQUENCE</scope>
    <source>
        <strain evidence="2">Expedition CK06-06</strain>
    </source>
</reference>
<accession>X1UYD1</accession>
<comment type="caution">
    <text evidence="2">The sequence shown here is derived from an EMBL/GenBank/DDBJ whole genome shotgun (WGS) entry which is preliminary data.</text>
</comment>
<gene>
    <name evidence="2" type="ORF">S12H4_37208</name>
</gene>
<feature type="region of interest" description="Disordered" evidence="1">
    <location>
        <begin position="191"/>
        <end position="231"/>
    </location>
</feature>
<dbReference type="EMBL" id="BARW01022257">
    <property type="protein sequence ID" value="GAI97394.1"/>
    <property type="molecule type" value="Genomic_DNA"/>
</dbReference>
<feature type="non-terminal residue" evidence="2">
    <location>
        <position position="231"/>
    </location>
</feature>
<proteinExistence type="predicted"/>
<feature type="compositionally biased region" description="Basic and acidic residues" evidence="1">
    <location>
        <begin position="199"/>
        <end position="231"/>
    </location>
</feature>
<sequence>MEYVSVKNLEKYLPGYKDRTLSWIKLYFRNAIDTKNNTTHTSIFNDEKFQELDEIDQIRFLKLACMQADTGKPVPMTDRNVAWMGWNTKKRPKSKTLLMLQSFLIVCNSPSKTSVPQNRIEKNRIEEDKEKGKREKFTPPTISQINEYCQEKNIYVDAKDFIDFYENKSWKVGRERMKDWRLAANRATKWEINASRQPPAKEDPAAEASRLEKQRQKIRDDDGKFFREQTI</sequence>
<organism evidence="2">
    <name type="scientific">marine sediment metagenome</name>
    <dbReference type="NCBI Taxonomy" id="412755"/>
    <lineage>
        <taxon>unclassified sequences</taxon>
        <taxon>metagenomes</taxon>
        <taxon>ecological metagenomes</taxon>
    </lineage>
</organism>
<name>X1UYD1_9ZZZZ</name>
<evidence type="ECO:0000256" key="1">
    <source>
        <dbReference type="SAM" id="MobiDB-lite"/>
    </source>
</evidence>
<dbReference type="AlphaFoldDB" id="X1UYD1"/>